<dbReference type="Proteomes" id="UP000332933">
    <property type="component" value="Unassembled WGS sequence"/>
</dbReference>
<reference evidence="2" key="2">
    <citation type="submission" date="2019-06" db="EMBL/GenBank/DDBJ databases">
        <title>Genomics analysis of Aphanomyces spp. identifies a new class of oomycete effector associated with host adaptation.</title>
        <authorList>
            <person name="Gaulin E."/>
        </authorList>
    </citation>
    <scope>NUCLEOTIDE SEQUENCE</scope>
    <source>
        <strain evidence="2">CBS 578.67</strain>
    </source>
</reference>
<dbReference type="EMBL" id="VJMH01005530">
    <property type="protein sequence ID" value="KAF0694937.1"/>
    <property type="molecule type" value="Genomic_DNA"/>
</dbReference>
<keyword evidence="4" id="KW-1185">Reference proteome</keyword>
<reference evidence="3 4" key="1">
    <citation type="submission" date="2019-03" db="EMBL/GenBank/DDBJ databases">
        <authorList>
            <person name="Gaulin E."/>
            <person name="Dumas B."/>
        </authorList>
    </citation>
    <scope>NUCLEOTIDE SEQUENCE [LARGE SCALE GENOMIC DNA]</scope>
    <source>
        <strain evidence="3">CBS 568.67</strain>
    </source>
</reference>
<feature type="transmembrane region" description="Helical" evidence="1">
    <location>
        <begin position="532"/>
        <end position="550"/>
    </location>
</feature>
<feature type="transmembrane region" description="Helical" evidence="1">
    <location>
        <begin position="392"/>
        <end position="410"/>
    </location>
</feature>
<name>A0A485L2C2_9STRA</name>
<evidence type="ECO:0000313" key="4">
    <source>
        <dbReference type="Proteomes" id="UP000332933"/>
    </source>
</evidence>
<gene>
    <name evidence="3" type="primary">Aste57867_14216</name>
    <name evidence="2" type="ORF">As57867_014165</name>
    <name evidence="3" type="ORF">ASTE57867_14216</name>
</gene>
<keyword evidence="1" id="KW-0472">Membrane</keyword>
<dbReference type="OrthoDB" id="66163at2759"/>
<evidence type="ECO:0000313" key="3">
    <source>
        <dbReference type="EMBL" id="VFT91041.1"/>
    </source>
</evidence>
<proteinExistence type="predicted"/>
<evidence type="ECO:0000256" key="1">
    <source>
        <dbReference type="SAM" id="Phobius"/>
    </source>
</evidence>
<sequence length="687" mass="77205">MCNVIASPRLQWAAAPTFGGEAPFQMRRTSTLDDIAADVPLSWRRILLAISSYLLFFTDIPRSGYGFRTIPYPAVSTHKYSLFAYNYRIAKIHRNTTTGVFAGFNGSDSAISSVPVWAYKFDSTSVGLRTFVHQFDPSSWDPCLAYESTCASQTLNISTVFAMVDAVVTVIASQPRPVAYSVQFLLVDHIDHIFSVGMFAPKQWRVVQGHLFHNPTQDSICDPTSPTTPHFCHLPWSNFQHLGAGLSPLHEIADYVRAKAQTYSLGPNQTLQVAVIVSTPGFIRDAGGIADASTKFYDVVALFRVQTCDNATCTTDTVEDYRFEGSILDTNSLMWYRTVRLLRFVGQMYNICRVVALFYGCYTVVRSEPQYASVSARVLATFQLGLRIPVQVVIYGSWLPVLLFVIAHTIDSTMLYTDIYTRWISVLGSASLSPIDIVQVLSCHMRNVWLVSLVAKLSLLPASIDTQRVHGVLGVRGYVIILASFLSIFLDTRVDAIRSTMMQQVTVIPPSLHFALLRITTSLPFQRNNNGIWLDFKTLVLSGFVVFLILRVKFKHAVLVPTSVPHCVLIYSSSLLFSTSWFGAILDPLVDKEGRVQSVTGFHNKGRQSVHSLMNLAWMTDPLLYAMVRWRSPAVYLYKRIGTHETFYHPLPLKMMAKWKDEDEDMFALVEKRPFVALSWGDQIRVE</sequence>
<dbReference type="AlphaFoldDB" id="A0A485L2C2"/>
<protein>
    <submittedName>
        <fullName evidence="3">Aste57867_14216 protein</fullName>
    </submittedName>
</protein>
<organism evidence="3 4">
    <name type="scientific">Aphanomyces stellatus</name>
    <dbReference type="NCBI Taxonomy" id="120398"/>
    <lineage>
        <taxon>Eukaryota</taxon>
        <taxon>Sar</taxon>
        <taxon>Stramenopiles</taxon>
        <taxon>Oomycota</taxon>
        <taxon>Saprolegniomycetes</taxon>
        <taxon>Saprolegniales</taxon>
        <taxon>Verrucalvaceae</taxon>
        <taxon>Aphanomyces</taxon>
    </lineage>
</organism>
<evidence type="ECO:0000313" key="2">
    <source>
        <dbReference type="EMBL" id="KAF0694937.1"/>
    </source>
</evidence>
<feature type="transmembrane region" description="Helical" evidence="1">
    <location>
        <begin position="470"/>
        <end position="490"/>
    </location>
</feature>
<dbReference type="EMBL" id="CAADRA010005551">
    <property type="protein sequence ID" value="VFT91041.1"/>
    <property type="molecule type" value="Genomic_DNA"/>
</dbReference>
<keyword evidence="1" id="KW-1133">Transmembrane helix</keyword>
<accession>A0A485L2C2</accession>
<keyword evidence="1" id="KW-0812">Transmembrane</keyword>